<dbReference type="Proteomes" id="UP001519343">
    <property type="component" value="Unassembled WGS sequence"/>
</dbReference>
<keyword evidence="1" id="KW-0472">Membrane</keyword>
<gene>
    <name evidence="2" type="ORF">J2Z37_000283</name>
</gene>
<evidence type="ECO:0000256" key="1">
    <source>
        <dbReference type="SAM" id="Phobius"/>
    </source>
</evidence>
<dbReference type="EMBL" id="JAGGKT010000001">
    <property type="protein sequence ID" value="MBP1930296.1"/>
    <property type="molecule type" value="Genomic_DNA"/>
</dbReference>
<dbReference type="Pfam" id="PF14034">
    <property type="entry name" value="Spore_YtrH"/>
    <property type="match status" value="1"/>
</dbReference>
<keyword evidence="1" id="KW-0812">Transmembrane</keyword>
<reference evidence="2 3" key="1">
    <citation type="submission" date="2021-03" db="EMBL/GenBank/DDBJ databases">
        <title>Genomic Encyclopedia of Type Strains, Phase IV (KMG-IV): sequencing the most valuable type-strain genomes for metagenomic binning, comparative biology and taxonomic classification.</title>
        <authorList>
            <person name="Goeker M."/>
        </authorList>
    </citation>
    <scope>NUCLEOTIDE SEQUENCE [LARGE SCALE GENOMIC DNA]</scope>
    <source>
        <strain evidence="2 3">DSM 24738</strain>
    </source>
</reference>
<keyword evidence="3" id="KW-1185">Reference proteome</keyword>
<dbReference type="InterPro" id="IPR025689">
    <property type="entry name" value="Spore_YtrH"/>
</dbReference>
<comment type="caution">
    <text evidence="2">The sequence shown here is derived from an EMBL/GenBank/DDBJ whole genome shotgun (WGS) entry which is preliminary data.</text>
</comment>
<organism evidence="2 3">
    <name type="scientific">Ammoniphilus resinae</name>
    <dbReference type="NCBI Taxonomy" id="861532"/>
    <lineage>
        <taxon>Bacteria</taxon>
        <taxon>Bacillati</taxon>
        <taxon>Bacillota</taxon>
        <taxon>Bacilli</taxon>
        <taxon>Bacillales</taxon>
        <taxon>Paenibacillaceae</taxon>
        <taxon>Aneurinibacillus group</taxon>
        <taxon>Ammoniphilus</taxon>
    </lineage>
</organism>
<evidence type="ECO:0000313" key="2">
    <source>
        <dbReference type="EMBL" id="MBP1930296.1"/>
    </source>
</evidence>
<dbReference type="RefSeq" id="WP_342453761.1">
    <property type="nucleotide sequence ID" value="NZ_JAGGKT010000001.1"/>
</dbReference>
<name>A0ABS4GJ68_9BACL</name>
<sequence length="106" mass="11451">MSLLANMFLHFFIAFGIVVGGSLMGGLGSFLIRQPPIYNMTTIADNLKIWGLVGALGGTFDSFMQIERVFTEGQISAIIKQIILIISAFAGAHSGTVLIQWLGKMD</sequence>
<feature type="transmembrane region" description="Helical" evidence="1">
    <location>
        <begin position="7"/>
        <end position="29"/>
    </location>
</feature>
<keyword evidence="1" id="KW-1133">Transmembrane helix</keyword>
<protein>
    <submittedName>
        <fullName evidence="2">Multisubunit Na+/H+ antiporter MnhG subunit</fullName>
    </submittedName>
</protein>
<accession>A0ABS4GJ68</accession>
<proteinExistence type="predicted"/>
<feature type="transmembrane region" description="Helical" evidence="1">
    <location>
        <begin position="82"/>
        <end position="103"/>
    </location>
</feature>
<evidence type="ECO:0000313" key="3">
    <source>
        <dbReference type="Proteomes" id="UP001519343"/>
    </source>
</evidence>